<feature type="transmembrane region" description="Helical" evidence="6">
    <location>
        <begin position="97"/>
        <end position="119"/>
    </location>
</feature>
<reference evidence="8 9" key="1">
    <citation type="submission" date="2019-06" db="EMBL/GenBank/DDBJ databases">
        <title>Sulfurimonas gotlandica sp. nov., a chemoautotrophic and psychrotolerant epsilonproteobacterium isolated from a pelagic redoxcline, and an emended description of the genus Sulfurimonas.</title>
        <authorList>
            <person name="Wang S."/>
            <person name="Jiang L."/>
            <person name="Shao Z."/>
        </authorList>
    </citation>
    <scope>NUCLEOTIDE SEQUENCE [LARGE SCALE GENOMIC DNA]</scope>
    <source>
        <strain evidence="8 9">S2-6</strain>
    </source>
</reference>
<dbReference type="Pfam" id="PF00892">
    <property type="entry name" value="EamA"/>
    <property type="match status" value="2"/>
</dbReference>
<keyword evidence="2" id="KW-1003">Cell membrane</keyword>
<evidence type="ECO:0000256" key="4">
    <source>
        <dbReference type="ARBA" id="ARBA00022989"/>
    </source>
</evidence>
<sequence length="290" mass="32812">MNLKNDDRLYAYLLIFAMLLWGGGWSALKILTSAMEMDVVIFWRFFLMSLAFLPILYFFKIPLTLTRGSFKYILGSSFLNIAFMVFSFLGIKYGLAGAGSVIITTFSPIMTFLLVAVIFKSRLSTRQYFGLLLGLVGGYILLQLNNFSLFIHSSNIYFLLCALIWAGVTLLSQHSQKHIHPVHYSFFISVIATFFSFIYAYNANLGAVFEQDLKFWISLIYLAVLGQTVATTIFFIASGKIGSQKTSSFMFLVPFFALLSAWLILNEPLQMHIIVGGIISMFAVYFINKK</sequence>
<keyword evidence="3 6" id="KW-0812">Transmembrane</keyword>
<name>A0A7M1AYQ7_9BACT</name>
<feature type="domain" description="EamA" evidence="7">
    <location>
        <begin position="11"/>
        <end position="141"/>
    </location>
</feature>
<dbReference type="EMBL" id="CP041235">
    <property type="protein sequence ID" value="QOP42584.1"/>
    <property type="molecule type" value="Genomic_DNA"/>
</dbReference>
<feature type="transmembrane region" description="Helical" evidence="6">
    <location>
        <begin position="71"/>
        <end position="91"/>
    </location>
</feature>
<dbReference type="AlphaFoldDB" id="A0A7M1AYQ7"/>
<feature type="transmembrane region" description="Helical" evidence="6">
    <location>
        <begin position="184"/>
        <end position="203"/>
    </location>
</feature>
<dbReference type="SUPFAM" id="SSF103481">
    <property type="entry name" value="Multidrug resistance efflux transporter EmrE"/>
    <property type="match status" value="2"/>
</dbReference>
<dbReference type="InterPro" id="IPR000620">
    <property type="entry name" value="EamA_dom"/>
</dbReference>
<dbReference type="GO" id="GO:0005886">
    <property type="term" value="C:plasma membrane"/>
    <property type="evidence" value="ECO:0007669"/>
    <property type="project" value="UniProtKB-SubCell"/>
</dbReference>
<evidence type="ECO:0000256" key="3">
    <source>
        <dbReference type="ARBA" id="ARBA00022692"/>
    </source>
</evidence>
<dbReference type="PANTHER" id="PTHR32322:SF18">
    <property type="entry name" value="S-ADENOSYLMETHIONINE_S-ADENOSYLHOMOCYSTEINE TRANSPORTER"/>
    <property type="match status" value="1"/>
</dbReference>
<evidence type="ECO:0000256" key="6">
    <source>
        <dbReference type="SAM" id="Phobius"/>
    </source>
</evidence>
<evidence type="ECO:0000256" key="5">
    <source>
        <dbReference type="ARBA" id="ARBA00023136"/>
    </source>
</evidence>
<keyword evidence="9" id="KW-1185">Reference proteome</keyword>
<feature type="transmembrane region" description="Helical" evidence="6">
    <location>
        <begin position="131"/>
        <end position="150"/>
    </location>
</feature>
<accession>A0A7M1AYQ7</accession>
<gene>
    <name evidence="8" type="ORF">FJR45_00875</name>
</gene>
<feature type="domain" description="EamA" evidence="7">
    <location>
        <begin position="155"/>
        <end position="288"/>
    </location>
</feature>
<dbReference type="RefSeq" id="WP_193150943.1">
    <property type="nucleotide sequence ID" value="NZ_CP041235.1"/>
</dbReference>
<dbReference type="KEGG" id="ssei:FJR45_00875"/>
<feature type="transmembrane region" description="Helical" evidence="6">
    <location>
        <begin position="156"/>
        <end position="172"/>
    </location>
</feature>
<organism evidence="8 9">
    <name type="scientific">Sulfurimonas sediminis</name>
    <dbReference type="NCBI Taxonomy" id="2590020"/>
    <lineage>
        <taxon>Bacteria</taxon>
        <taxon>Pseudomonadati</taxon>
        <taxon>Campylobacterota</taxon>
        <taxon>Epsilonproteobacteria</taxon>
        <taxon>Campylobacterales</taxon>
        <taxon>Sulfurimonadaceae</taxon>
        <taxon>Sulfurimonas</taxon>
    </lineage>
</organism>
<dbReference type="Proteomes" id="UP000593719">
    <property type="component" value="Chromosome"/>
</dbReference>
<proteinExistence type="predicted"/>
<feature type="transmembrane region" description="Helical" evidence="6">
    <location>
        <begin position="249"/>
        <end position="265"/>
    </location>
</feature>
<feature type="transmembrane region" description="Helical" evidence="6">
    <location>
        <begin position="9"/>
        <end position="28"/>
    </location>
</feature>
<evidence type="ECO:0000313" key="8">
    <source>
        <dbReference type="EMBL" id="QOP42584.1"/>
    </source>
</evidence>
<feature type="transmembrane region" description="Helical" evidence="6">
    <location>
        <begin position="215"/>
        <end position="237"/>
    </location>
</feature>
<keyword evidence="4 6" id="KW-1133">Transmembrane helix</keyword>
<dbReference type="PANTHER" id="PTHR32322">
    <property type="entry name" value="INNER MEMBRANE TRANSPORTER"/>
    <property type="match status" value="1"/>
</dbReference>
<keyword evidence="5 6" id="KW-0472">Membrane</keyword>
<comment type="subcellular location">
    <subcellularLocation>
        <location evidence="1">Cell membrane</location>
        <topology evidence="1">Multi-pass membrane protein</topology>
    </subcellularLocation>
</comment>
<evidence type="ECO:0000313" key="9">
    <source>
        <dbReference type="Proteomes" id="UP000593719"/>
    </source>
</evidence>
<feature type="transmembrane region" description="Helical" evidence="6">
    <location>
        <begin position="271"/>
        <end position="288"/>
    </location>
</feature>
<feature type="transmembrane region" description="Helical" evidence="6">
    <location>
        <begin position="40"/>
        <end position="59"/>
    </location>
</feature>
<dbReference type="InterPro" id="IPR037185">
    <property type="entry name" value="EmrE-like"/>
</dbReference>
<dbReference type="InterPro" id="IPR050638">
    <property type="entry name" value="AA-Vitamin_Transporters"/>
</dbReference>
<protein>
    <submittedName>
        <fullName evidence="8">DMT family transporter</fullName>
    </submittedName>
</protein>
<evidence type="ECO:0000256" key="2">
    <source>
        <dbReference type="ARBA" id="ARBA00022475"/>
    </source>
</evidence>
<evidence type="ECO:0000256" key="1">
    <source>
        <dbReference type="ARBA" id="ARBA00004651"/>
    </source>
</evidence>
<evidence type="ECO:0000259" key="7">
    <source>
        <dbReference type="Pfam" id="PF00892"/>
    </source>
</evidence>